<reference evidence="1" key="1">
    <citation type="journal article" date="2020" name="mSystems">
        <title>Genome- and Community-Level Interaction Insights into Carbon Utilization and Element Cycling Functions of Hydrothermarchaeota in Hydrothermal Sediment.</title>
        <authorList>
            <person name="Zhou Z."/>
            <person name="Liu Y."/>
            <person name="Xu W."/>
            <person name="Pan J."/>
            <person name="Luo Z.H."/>
            <person name="Li M."/>
        </authorList>
    </citation>
    <scope>NUCLEOTIDE SEQUENCE [LARGE SCALE GENOMIC DNA]</scope>
    <source>
        <strain evidence="1">HyVt-237</strain>
    </source>
</reference>
<dbReference type="AlphaFoldDB" id="A0A7C0XAA3"/>
<dbReference type="Proteomes" id="UP000885931">
    <property type="component" value="Unassembled WGS sequence"/>
</dbReference>
<protein>
    <submittedName>
        <fullName evidence="1">Uncharacterized protein</fullName>
    </submittedName>
</protein>
<accession>A0A7C0XAA3</accession>
<dbReference type="EMBL" id="DRBW01000011">
    <property type="protein sequence ID" value="HDM89627.1"/>
    <property type="molecule type" value="Genomic_DNA"/>
</dbReference>
<proteinExistence type="predicted"/>
<evidence type="ECO:0000313" key="1">
    <source>
        <dbReference type="EMBL" id="HDM89627.1"/>
    </source>
</evidence>
<gene>
    <name evidence="1" type="ORF">ENG67_00265</name>
</gene>
<name>A0A7C0XAA3_UNCW3</name>
<comment type="caution">
    <text evidence="1">The sequence shown here is derived from an EMBL/GenBank/DDBJ whole genome shotgun (WGS) entry which is preliminary data.</text>
</comment>
<organism evidence="1">
    <name type="scientific">candidate division WOR-3 bacterium</name>
    <dbReference type="NCBI Taxonomy" id="2052148"/>
    <lineage>
        <taxon>Bacteria</taxon>
        <taxon>Bacteria division WOR-3</taxon>
    </lineage>
</organism>
<sequence>MSVLAILIFALVPLKRAAIPFIPKDMAVTENHIYLLGQQGFEIYELRGESLRVVYSSENPLRSIDADPIFLYFLDREGLKVLTGGAERAGVLKGGRFRDLAVSEAGIIFLLGREGDKLHLLDVEEEEFTLDYPAEKLECSPTGFLGFGREKEIEIADSRGNPLGEISMEYRDFALGAEGLYIASAEGIFRVQVDSISNPTKLIGDSSIQLIDCLGDTVYYINALGELYLISPTN</sequence>